<comment type="caution">
    <text evidence="7">The sequence shown here is derived from an EMBL/GenBank/DDBJ whole genome shotgun (WGS) entry which is preliminary data.</text>
</comment>
<evidence type="ECO:0000313" key="8">
    <source>
        <dbReference type="Proteomes" id="UP001055219"/>
    </source>
</evidence>
<dbReference type="GO" id="GO:0005778">
    <property type="term" value="C:peroxisomal membrane"/>
    <property type="evidence" value="ECO:0007669"/>
    <property type="project" value="TreeGrafter"/>
</dbReference>
<protein>
    <submittedName>
        <fullName evidence="7">Mpv17 / PMP22 family</fullName>
    </submittedName>
</protein>
<evidence type="ECO:0000256" key="1">
    <source>
        <dbReference type="ARBA" id="ARBA00004141"/>
    </source>
</evidence>
<evidence type="ECO:0000256" key="2">
    <source>
        <dbReference type="ARBA" id="ARBA00006824"/>
    </source>
</evidence>
<keyword evidence="4" id="KW-1133">Transmembrane helix</keyword>
<comment type="similarity">
    <text evidence="2 6">Belongs to the peroxisomal membrane protein PXMP2/4 family.</text>
</comment>
<evidence type="ECO:0000256" key="6">
    <source>
        <dbReference type="RuleBase" id="RU363053"/>
    </source>
</evidence>
<name>A0A9P9Y003_9HYPO</name>
<keyword evidence="3" id="KW-0812">Transmembrane</keyword>
<evidence type="ECO:0000313" key="7">
    <source>
        <dbReference type="EMBL" id="KAI6780618.1"/>
    </source>
</evidence>
<dbReference type="AlphaFoldDB" id="A0A9P9Y003"/>
<dbReference type="OrthoDB" id="10267969at2759"/>
<keyword evidence="8" id="KW-1185">Reference proteome</keyword>
<proteinExistence type="inferred from homology"/>
<evidence type="ECO:0000256" key="5">
    <source>
        <dbReference type="ARBA" id="ARBA00023136"/>
    </source>
</evidence>
<comment type="subcellular location">
    <subcellularLocation>
        <location evidence="1">Membrane</location>
        <topology evidence="1">Multi-pass membrane protein</topology>
    </subcellularLocation>
</comment>
<dbReference type="EMBL" id="JAGIXG020000030">
    <property type="protein sequence ID" value="KAI6780618.1"/>
    <property type="molecule type" value="Genomic_DNA"/>
</dbReference>
<evidence type="ECO:0000256" key="4">
    <source>
        <dbReference type="ARBA" id="ARBA00022989"/>
    </source>
</evidence>
<dbReference type="RefSeq" id="XP_051361474.1">
    <property type="nucleotide sequence ID" value="XM_051507347.1"/>
</dbReference>
<sequence>MALNIPPFMDATLQAGFMGALSNVLAQYIESLKVGEELEIDYIPVFRFVLFAVLTTPINFFFQSWLEATFPSRPAGPHPKKSDDKPKKEPKLSVRNTIIKLVLDQTVSATFNTLAFSMYTRGLQAAMHDAPRETSITGAIRFWNSPGSIKFDEVDWAGVWRVACDEFWGIYVDGLKVWPAVAVVNFTVVKDVQTRNLVGGMAGIAWGTYMSMLANA</sequence>
<dbReference type="GeneID" id="75835007"/>
<accession>A0A9P9Y003</accession>
<dbReference type="PANTHER" id="PTHR11266:SF80">
    <property type="entry name" value="PEROXISOMAL MEMBRANE PROTEIN 2"/>
    <property type="match status" value="1"/>
</dbReference>
<evidence type="ECO:0000256" key="3">
    <source>
        <dbReference type="ARBA" id="ARBA00022692"/>
    </source>
</evidence>
<keyword evidence="5" id="KW-0472">Membrane</keyword>
<reference evidence="7" key="2">
    <citation type="submission" date="2022-07" db="EMBL/GenBank/DDBJ databases">
        <authorList>
            <person name="Goncalves M.F.M."/>
            <person name="Hilario S."/>
            <person name="Van De Peer Y."/>
            <person name="Esteves A.C."/>
            <person name="Alves A."/>
        </authorList>
    </citation>
    <scope>NUCLEOTIDE SEQUENCE</scope>
    <source>
        <strain evidence="7">MUM 19.33</strain>
    </source>
</reference>
<dbReference type="Proteomes" id="UP001055219">
    <property type="component" value="Unassembled WGS sequence"/>
</dbReference>
<dbReference type="PANTHER" id="PTHR11266">
    <property type="entry name" value="PEROXISOMAL MEMBRANE PROTEIN 2, PXMP2 MPV17"/>
    <property type="match status" value="1"/>
</dbReference>
<dbReference type="Pfam" id="PF04117">
    <property type="entry name" value="Mpv17_PMP22"/>
    <property type="match status" value="1"/>
</dbReference>
<dbReference type="InterPro" id="IPR007248">
    <property type="entry name" value="Mpv17_PMP22"/>
</dbReference>
<gene>
    <name evidence="7" type="ORF">J7T54_008537</name>
</gene>
<organism evidence="7 8">
    <name type="scientific">Emericellopsis cladophorae</name>
    <dbReference type="NCBI Taxonomy" id="2686198"/>
    <lineage>
        <taxon>Eukaryota</taxon>
        <taxon>Fungi</taxon>
        <taxon>Dikarya</taxon>
        <taxon>Ascomycota</taxon>
        <taxon>Pezizomycotina</taxon>
        <taxon>Sordariomycetes</taxon>
        <taxon>Hypocreomycetidae</taxon>
        <taxon>Hypocreales</taxon>
        <taxon>Bionectriaceae</taxon>
        <taxon>Emericellopsis</taxon>
    </lineage>
</organism>
<reference evidence="7" key="1">
    <citation type="journal article" date="2021" name="J Fungi (Basel)">
        <title>Genomic and Metabolomic Analyses of the Marine Fungus Emericellopsis cladophorae: Insights into Saltwater Adaptability Mechanisms and Its Biosynthetic Potential.</title>
        <authorList>
            <person name="Goncalves M.F.M."/>
            <person name="Hilario S."/>
            <person name="Van de Peer Y."/>
            <person name="Esteves A.C."/>
            <person name="Alves A."/>
        </authorList>
    </citation>
    <scope>NUCLEOTIDE SEQUENCE</scope>
    <source>
        <strain evidence="7">MUM 19.33</strain>
    </source>
</reference>